<evidence type="ECO:0000259" key="8">
    <source>
        <dbReference type="PROSITE" id="PS50893"/>
    </source>
</evidence>
<dbReference type="InterPro" id="IPR015856">
    <property type="entry name" value="ABC_transpr_CbiO/EcfA_su"/>
</dbReference>
<evidence type="ECO:0000256" key="7">
    <source>
        <dbReference type="ARBA" id="ARBA00023136"/>
    </source>
</evidence>
<dbReference type="InterPro" id="IPR003593">
    <property type="entry name" value="AAA+_ATPase"/>
</dbReference>
<sequence>MAKPLFELKDVYFSYMGKFPALCGVNLTIEEGAKVCVIGANGTGKSTILNMLDGLIFAGSGSMKAFDRNITSGVMSEAGFSRVFRKSVGFVFQNPDAQLFCPSVKEDIMFGPLQLGVQLDKIKKGVDIIANRLKINNLLNRQPHQLSIGEKKKVSIACVMAVEPDVFLLDEPTAGLDPATTRDIIDILLEENMAGKTIVTATHDMHIVGEISDIAHVLGRNKKIIRSAVPDEILLDCEFLKDNNLVHVHRHMHDGRIHAHPHLHTEHH</sequence>
<dbReference type="Proteomes" id="UP000231267">
    <property type="component" value="Unassembled WGS sequence"/>
</dbReference>
<dbReference type="GO" id="GO:0005524">
    <property type="term" value="F:ATP binding"/>
    <property type="evidence" value="ECO:0007669"/>
    <property type="project" value="UniProtKB-KW"/>
</dbReference>
<proteinExistence type="predicted"/>
<dbReference type="InterPro" id="IPR003439">
    <property type="entry name" value="ABC_transporter-like_ATP-bd"/>
</dbReference>
<dbReference type="InterPro" id="IPR027417">
    <property type="entry name" value="P-loop_NTPase"/>
</dbReference>
<gene>
    <name evidence="9" type="ORF">COW11_05820</name>
</gene>
<dbReference type="GO" id="GO:0016887">
    <property type="term" value="F:ATP hydrolysis activity"/>
    <property type="evidence" value="ECO:0007669"/>
    <property type="project" value="InterPro"/>
</dbReference>
<dbReference type="Gene3D" id="3.40.50.300">
    <property type="entry name" value="P-loop containing nucleotide triphosphate hydrolases"/>
    <property type="match status" value="1"/>
</dbReference>
<dbReference type="PANTHER" id="PTHR43553">
    <property type="entry name" value="HEAVY METAL TRANSPORTER"/>
    <property type="match status" value="1"/>
</dbReference>
<keyword evidence="5 9" id="KW-0067">ATP-binding</keyword>
<keyword evidence="7" id="KW-0472">Membrane</keyword>
<keyword evidence="2" id="KW-0813">Transport</keyword>
<keyword evidence="4" id="KW-0547">Nucleotide-binding</keyword>
<evidence type="ECO:0000256" key="4">
    <source>
        <dbReference type="ARBA" id="ARBA00022741"/>
    </source>
</evidence>
<dbReference type="CDD" id="cd03225">
    <property type="entry name" value="ABC_cobalt_CbiO_domain1"/>
    <property type="match status" value="1"/>
</dbReference>
<reference evidence="9 10" key="1">
    <citation type="submission" date="2017-09" db="EMBL/GenBank/DDBJ databases">
        <title>Depth-based differentiation of microbial function through sediment-hosted aquifers and enrichment of novel symbionts in the deep terrestrial subsurface.</title>
        <authorList>
            <person name="Probst A.J."/>
            <person name="Ladd B."/>
            <person name="Jarett J.K."/>
            <person name="Geller-Mcgrath D.E."/>
            <person name="Sieber C.M."/>
            <person name="Emerson J.B."/>
            <person name="Anantharaman K."/>
            <person name="Thomas B.C."/>
            <person name="Malmstrom R."/>
            <person name="Stieglmeier M."/>
            <person name="Klingl A."/>
            <person name="Woyke T."/>
            <person name="Ryan C.M."/>
            <person name="Banfield J.F."/>
        </authorList>
    </citation>
    <scope>NUCLEOTIDE SEQUENCE [LARGE SCALE GENOMIC DNA]</scope>
    <source>
        <strain evidence="9">CG12_big_fil_rev_8_21_14_0_65_43_15</strain>
    </source>
</reference>
<dbReference type="GO" id="GO:0043190">
    <property type="term" value="C:ATP-binding cassette (ABC) transporter complex"/>
    <property type="evidence" value="ECO:0007669"/>
    <property type="project" value="TreeGrafter"/>
</dbReference>
<protein>
    <submittedName>
        <fullName evidence="9">Nickel ABC transporter ATP-binding protein</fullName>
    </submittedName>
</protein>
<keyword evidence="6" id="KW-1278">Translocase</keyword>
<comment type="subcellular location">
    <subcellularLocation>
        <location evidence="1">Cell membrane</location>
        <topology evidence="1">Peripheral membrane protein</topology>
    </subcellularLocation>
</comment>
<keyword evidence="3" id="KW-1003">Cell membrane</keyword>
<dbReference type="PROSITE" id="PS50893">
    <property type="entry name" value="ABC_TRANSPORTER_2"/>
    <property type="match status" value="1"/>
</dbReference>
<evidence type="ECO:0000256" key="5">
    <source>
        <dbReference type="ARBA" id="ARBA00022840"/>
    </source>
</evidence>
<organism evidence="9 10">
    <name type="scientific">Candidatus Taenaricola geysiri</name>
    <dbReference type="NCBI Taxonomy" id="1974752"/>
    <lineage>
        <taxon>Bacteria</taxon>
        <taxon>Pseudomonadati</taxon>
        <taxon>Candidatus Omnitrophota</taxon>
        <taxon>Candidatus Taenaricola</taxon>
    </lineage>
</organism>
<dbReference type="PANTHER" id="PTHR43553:SF27">
    <property type="entry name" value="ENERGY-COUPLING FACTOR TRANSPORTER ATP-BINDING PROTEIN ECFA2"/>
    <property type="match status" value="1"/>
</dbReference>
<evidence type="ECO:0000313" key="10">
    <source>
        <dbReference type="Proteomes" id="UP000231267"/>
    </source>
</evidence>
<evidence type="ECO:0000256" key="1">
    <source>
        <dbReference type="ARBA" id="ARBA00004202"/>
    </source>
</evidence>
<evidence type="ECO:0000256" key="6">
    <source>
        <dbReference type="ARBA" id="ARBA00022967"/>
    </source>
</evidence>
<dbReference type="InterPro" id="IPR050095">
    <property type="entry name" value="ECF_ABC_transporter_ATP-bd"/>
</dbReference>
<comment type="caution">
    <text evidence="9">The sequence shown here is derived from an EMBL/GenBank/DDBJ whole genome shotgun (WGS) entry which is preliminary data.</text>
</comment>
<accession>A0A2J0LDN6</accession>
<dbReference type="SUPFAM" id="SSF52540">
    <property type="entry name" value="P-loop containing nucleoside triphosphate hydrolases"/>
    <property type="match status" value="1"/>
</dbReference>
<dbReference type="SMART" id="SM00382">
    <property type="entry name" value="AAA"/>
    <property type="match status" value="1"/>
</dbReference>
<dbReference type="EMBL" id="PFGP01000128">
    <property type="protein sequence ID" value="PIW65962.1"/>
    <property type="molecule type" value="Genomic_DNA"/>
</dbReference>
<name>A0A2J0LDN6_9BACT</name>
<dbReference type="Pfam" id="PF00005">
    <property type="entry name" value="ABC_tran"/>
    <property type="match status" value="1"/>
</dbReference>
<feature type="domain" description="ABC transporter" evidence="8">
    <location>
        <begin position="6"/>
        <end position="245"/>
    </location>
</feature>
<dbReference type="GO" id="GO:0042626">
    <property type="term" value="F:ATPase-coupled transmembrane transporter activity"/>
    <property type="evidence" value="ECO:0007669"/>
    <property type="project" value="TreeGrafter"/>
</dbReference>
<evidence type="ECO:0000313" key="9">
    <source>
        <dbReference type="EMBL" id="PIW65962.1"/>
    </source>
</evidence>
<dbReference type="AlphaFoldDB" id="A0A2J0LDN6"/>
<evidence type="ECO:0000256" key="2">
    <source>
        <dbReference type="ARBA" id="ARBA00022448"/>
    </source>
</evidence>
<evidence type="ECO:0000256" key="3">
    <source>
        <dbReference type="ARBA" id="ARBA00022475"/>
    </source>
</evidence>